<gene>
    <name evidence="1" type="ORF">Xinn_01472</name>
</gene>
<sequence>MPFSGLFKTEFEVGDLIFGLADVRARYVDKNPFFSKAKSHFNKGGYPPIYIDQYLTLAEIFRGITTDIYIKKRINRNEFVESKYTNAIGRFNQKLEYNKSKHLGKYKKALASHLGNNPKYKTVLEDFEYNRCYLGRKCKGALSFICENNDQEIAKDVHFILDDIEYDKVVYKLDTNITGRELRFLYRNRSNPNISNKVQFWIYGKPTSPPWENDIDDLWKNYITQEEKASPVAGVASLLDGIRR</sequence>
<reference evidence="1 2" key="1">
    <citation type="journal article" date="2017" name="Nat. Microbiol.">
        <title>Natural product diversity associated with the nematode symbionts Photorhabdus and Xenorhabdus.</title>
        <authorList>
            <person name="Tobias N.J."/>
            <person name="Wolff H."/>
            <person name="Djahanschiri B."/>
            <person name="Grundmann F."/>
            <person name="Kronenwerth M."/>
            <person name="Shi Y.M."/>
            <person name="Simonyi S."/>
            <person name="Grun P."/>
            <person name="Shapiro-Ilan D."/>
            <person name="Pidot S.J."/>
            <person name="Stinear T.P."/>
            <person name="Ebersberger I."/>
            <person name="Bode H.B."/>
        </authorList>
    </citation>
    <scope>NUCLEOTIDE SEQUENCE [LARGE SCALE GENOMIC DNA]</scope>
    <source>
        <strain evidence="1 2">DSM 16336</strain>
    </source>
</reference>
<evidence type="ECO:0000313" key="1">
    <source>
        <dbReference type="EMBL" id="PHM36698.1"/>
    </source>
</evidence>
<evidence type="ECO:0000313" key="2">
    <source>
        <dbReference type="Proteomes" id="UP000224871"/>
    </source>
</evidence>
<dbReference type="RefSeq" id="WP_099137625.1">
    <property type="nucleotide sequence ID" value="NZ_CAWNQC010000024.1"/>
</dbReference>
<proteinExistence type="predicted"/>
<dbReference type="EMBL" id="NIBU01000012">
    <property type="protein sequence ID" value="PHM36698.1"/>
    <property type="molecule type" value="Genomic_DNA"/>
</dbReference>
<accession>A0A2G0NPR6</accession>
<organism evidence="1 2">
    <name type="scientific">Xenorhabdus innexi</name>
    <dbReference type="NCBI Taxonomy" id="290109"/>
    <lineage>
        <taxon>Bacteria</taxon>
        <taxon>Pseudomonadati</taxon>
        <taxon>Pseudomonadota</taxon>
        <taxon>Gammaproteobacteria</taxon>
        <taxon>Enterobacterales</taxon>
        <taxon>Morganellaceae</taxon>
        <taxon>Xenorhabdus</taxon>
    </lineage>
</organism>
<dbReference type="Proteomes" id="UP000224871">
    <property type="component" value="Unassembled WGS sequence"/>
</dbReference>
<keyword evidence="2" id="KW-1185">Reference proteome</keyword>
<name>A0A2G0NPR6_9GAMM</name>
<protein>
    <submittedName>
        <fullName evidence="1">Toxin</fullName>
    </submittedName>
</protein>
<comment type="caution">
    <text evidence="1">The sequence shown here is derived from an EMBL/GenBank/DDBJ whole genome shotgun (WGS) entry which is preliminary data.</text>
</comment>